<gene>
    <name evidence="2" type="ORF">AYBTSS11_LOCUS21351</name>
</gene>
<sequence length="171" mass="19771">MLVEIMLKVLGRMFVYWPPQGKALAKDPAEVIPKAVLRMLPRNKLRDAKKEKTRIIFGDRPLEPYLMPPRSVREMRPQAWRAMIRAQKKGEQQQHNADGKKKKMEKPRKKVLEDTILLKEDGADPTVSLNCVCKLLLYNSFMVQPSRFRVSCSSLCAKRLGFTIQDHGLRI</sequence>
<dbReference type="GO" id="GO:0006412">
    <property type="term" value="P:translation"/>
    <property type="evidence" value="ECO:0007669"/>
    <property type="project" value="InterPro"/>
</dbReference>
<evidence type="ECO:0000313" key="2">
    <source>
        <dbReference type="EMBL" id="CAJ1967750.1"/>
    </source>
</evidence>
<dbReference type="InterPro" id="IPR036899">
    <property type="entry name" value="Ribosomal_uL13_sf"/>
</dbReference>
<dbReference type="AlphaFoldDB" id="A0AA86SRJ3"/>
<dbReference type="GO" id="GO:0005840">
    <property type="term" value="C:ribosome"/>
    <property type="evidence" value="ECO:0007669"/>
    <property type="project" value="InterPro"/>
</dbReference>
<dbReference type="GO" id="GO:0003735">
    <property type="term" value="F:structural constituent of ribosome"/>
    <property type="evidence" value="ECO:0007669"/>
    <property type="project" value="InterPro"/>
</dbReference>
<dbReference type="Proteomes" id="UP001189624">
    <property type="component" value="Chromosome 7"/>
</dbReference>
<evidence type="ECO:0000313" key="3">
    <source>
        <dbReference type="Proteomes" id="UP001189624"/>
    </source>
</evidence>
<reference evidence="2" key="1">
    <citation type="submission" date="2023-10" db="EMBL/GenBank/DDBJ databases">
        <authorList>
            <person name="Domelevo Entfellner J.-B."/>
        </authorList>
    </citation>
    <scope>NUCLEOTIDE SEQUENCE</scope>
</reference>
<keyword evidence="3" id="KW-1185">Reference proteome</keyword>
<organism evidence="2 3">
    <name type="scientific">Sphenostylis stenocarpa</name>
    <dbReference type="NCBI Taxonomy" id="92480"/>
    <lineage>
        <taxon>Eukaryota</taxon>
        <taxon>Viridiplantae</taxon>
        <taxon>Streptophyta</taxon>
        <taxon>Embryophyta</taxon>
        <taxon>Tracheophyta</taxon>
        <taxon>Spermatophyta</taxon>
        <taxon>Magnoliopsida</taxon>
        <taxon>eudicotyledons</taxon>
        <taxon>Gunneridae</taxon>
        <taxon>Pentapetalae</taxon>
        <taxon>rosids</taxon>
        <taxon>fabids</taxon>
        <taxon>Fabales</taxon>
        <taxon>Fabaceae</taxon>
        <taxon>Papilionoideae</taxon>
        <taxon>50 kb inversion clade</taxon>
        <taxon>NPAAA clade</taxon>
        <taxon>indigoferoid/millettioid clade</taxon>
        <taxon>Phaseoleae</taxon>
        <taxon>Sphenostylis</taxon>
    </lineage>
</organism>
<protein>
    <submittedName>
        <fullName evidence="2">Uncharacterized protein</fullName>
    </submittedName>
</protein>
<dbReference type="Gene3D" id="3.90.1180.10">
    <property type="entry name" value="Ribosomal protein L13"/>
    <property type="match status" value="1"/>
</dbReference>
<name>A0AA86SRJ3_9FABA</name>
<dbReference type="SUPFAM" id="SSF52161">
    <property type="entry name" value="Ribosomal protein L13"/>
    <property type="match status" value="1"/>
</dbReference>
<accession>A0AA86SRJ3</accession>
<dbReference type="Gramene" id="rna-AYBTSS11_LOCUS21351">
    <property type="protein sequence ID" value="CAJ1967750.1"/>
    <property type="gene ID" value="gene-AYBTSS11_LOCUS21351"/>
</dbReference>
<evidence type="ECO:0000256" key="1">
    <source>
        <dbReference type="SAM" id="MobiDB-lite"/>
    </source>
</evidence>
<feature type="region of interest" description="Disordered" evidence="1">
    <location>
        <begin position="85"/>
        <end position="108"/>
    </location>
</feature>
<dbReference type="EMBL" id="OY731404">
    <property type="protein sequence ID" value="CAJ1967750.1"/>
    <property type="molecule type" value="Genomic_DNA"/>
</dbReference>
<proteinExistence type="predicted"/>